<evidence type="ECO:0000256" key="6">
    <source>
        <dbReference type="ARBA" id="ARBA00022606"/>
    </source>
</evidence>
<dbReference type="InterPro" id="IPR048287">
    <property type="entry name" value="TSPN-like_N"/>
</dbReference>
<feature type="domain" description="Laminin EGF-like" evidence="21">
    <location>
        <begin position="783"/>
        <end position="815"/>
    </location>
</feature>
<dbReference type="FunFam" id="2.60.40.10:FF:001211">
    <property type="entry name" value="Usherin"/>
    <property type="match status" value="1"/>
</dbReference>
<dbReference type="FunFam" id="2.10.25.10:FF:000094">
    <property type="entry name" value="Laminin subunit alpha-2"/>
    <property type="match status" value="1"/>
</dbReference>
<dbReference type="SMART" id="SM00210">
    <property type="entry name" value="TSPN"/>
    <property type="match status" value="1"/>
</dbReference>
<dbReference type="InterPro" id="IPR003961">
    <property type="entry name" value="FN3_dom"/>
</dbReference>
<feature type="compositionally biased region" description="Low complexity" evidence="19">
    <location>
        <begin position="3449"/>
        <end position="3461"/>
    </location>
</feature>
<dbReference type="InterPro" id="IPR000742">
    <property type="entry name" value="EGF"/>
</dbReference>
<dbReference type="Gene3D" id="2.60.120.260">
    <property type="entry name" value="Galactose-binding domain-like"/>
    <property type="match status" value="1"/>
</dbReference>
<feature type="domain" description="Laminin EGF-like" evidence="21">
    <location>
        <begin position="886"/>
        <end position="921"/>
    </location>
</feature>
<evidence type="ECO:0000256" key="8">
    <source>
        <dbReference type="ARBA" id="ARBA00022737"/>
    </source>
</evidence>
<dbReference type="FunFam" id="2.10.25.10:FF:000090">
    <property type="entry name" value="laminin subunit alpha"/>
    <property type="match status" value="4"/>
</dbReference>
<dbReference type="FunFam" id="2.60.40.10:FF:000819">
    <property type="entry name" value="Usherin"/>
    <property type="match status" value="1"/>
</dbReference>
<dbReference type="GeneID" id="115812430"/>
<dbReference type="InterPro" id="IPR036116">
    <property type="entry name" value="FN3_sf"/>
</dbReference>
<feature type="region of interest" description="Disordered" evidence="19">
    <location>
        <begin position="4547"/>
        <end position="4569"/>
    </location>
</feature>
<evidence type="ECO:0000313" key="22">
    <source>
        <dbReference type="Proteomes" id="UP000504632"/>
    </source>
</evidence>
<keyword evidence="14" id="KW-0424">Laminin EGF-like domain</keyword>
<dbReference type="FunFam" id="2.60.40.10:FF:001176">
    <property type="entry name" value="Usherin"/>
    <property type="match status" value="1"/>
</dbReference>
<dbReference type="GO" id="GO:0032391">
    <property type="term" value="C:photoreceptor connecting cilium"/>
    <property type="evidence" value="ECO:0007669"/>
    <property type="project" value="UniProtKB-ARBA"/>
</dbReference>
<keyword evidence="7" id="KW-0732">Signal</keyword>
<dbReference type="GO" id="GO:0060171">
    <property type="term" value="C:stereocilium membrane"/>
    <property type="evidence" value="ECO:0007669"/>
    <property type="project" value="UniProtKB-SubCell"/>
</dbReference>
<dbReference type="SUPFAM" id="SSF49265">
    <property type="entry name" value="Fibronectin type III"/>
    <property type="match status" value="19"/>
</dbReference>
<evidence type="ECO:0000256" key="5">
    <source>
        <dbReference type="ARBA" id="ARBA00022525"/>
    </source>
</evidence>
<dbReference type="Pfam" id="PF02210">
    <property type="entry name" value="Laminin_G_2"/>
    <property type="match status" value="2"/>
</dbReference>
<dbReference type="InterPro" id="IPR050713">
    <property type="entry name" value="RTP_Phos/Ushers"/>
</dbReference>
<evidence type="ECO:0000256" key="16">
    <source>
        <dbReference type="ARBA" id="ARBA00072076"/>
    </source>
</evidence>
<dbReference type="FunFam" id="2.60.40.10:FF:002920">
    <property type="entry name" value="Usher syndrome 2A (autosomal recessive, mild)"/>
    <property type="match status" value="1"/>
</dbReference>
<keyword evidence="22" id="KW-1185">Reference proteome</keyword>
<dbReference type="InterPro" id="IPR013320">
    <property type="entry name" value="ConA-like_dom_sf"/>
</dbReference>
<keyword evidence="15" id="KW-0844">Vision</keyword>
<keyword evidence="11" id="KW-1015">Disulfide bond</keyword>
<evidence type="ECO:0000256" key="20">
    <source>
        <dbReference type="SAM" id="Phobius"/>
    </source>
</evidence>
<evidence type="ECO:0000256" key="18">
    <source>
        <dbReference type="ARBA" id="ARBA00082367"/>
    </source>
</evidence>
<dbReference type="FunFam" id="2.60.40.10:FF:001052">
    <property type="entry name" value="Usherin"/>
    <property type="match status" value="1"/>
</dbReference>
<dbReference type="CDD" id="cd00110">
    <property type="entry name" value="LamG"/>
    <property type="match status" value="2"/>
</dbReference>
<gene>
    <name evidence="23" type="primary">ush2a</name>
</gene>
<dbReference type="SMART" id="SM00560">
    <property type="entry name" value="LamGL"/>
    <property type="match status" value="1"/>
</dbReference>
<feature type="region of interest" description="Disordered" evidence="19">
    <location>
        <begin position="2729"/>
        <end position="2750"/>
    </location>
</feature>
<dbReference type="Gene3D" id="2.60.120.200">
    <property type="match status" value="3"/>
</dbReference>
<dbReference type="CDD" id="cd00063">
    <property type="entry name" value="FN3"/>
    <property type="match status" value="30"/>
</dbReference>
<dbReference type="GO" id="GO:0001917">
    <property type="term" value="C:photoreceptor inner segment"/>
    <property type="evidence" value="ECO:0007669"/>
    <property type="project" value="UniProtKB-SubCell"/>
</dbReference>
<dbReference type="PANTHER" id="PTHR46957">
    <property type="entry name" value="CYTOKINE RECEPTOR"/>
    <property type="match status" value="1"/>
</dbReference>
<dbReference type="FunFam" id="2.60.40.10:FF:001099">
    <property type="entry name" value="Usherin"/>
    <property type="match status" value="1"/>
</dbReference>
<evidence type="ECO:0000256" key="3">
    <source>
        <dbReference type="ARBA" id="ARBA00004613"/>
    </source>
</evidence>
<dbReference type="CDD" id="cd00055">
    <property type="entry name" value="EGF_Lam"/>
    <property type="match status" value="10"/>
</dbReference>
<evidence type="ECO:0000256" key="10">
    <source>
        <dbReference type="ARBA" id="ARBA00023136"/>
    </source>
</evidence>
<feature type="region of interest" description="Disordered" evidence="19">
    <location>
        <begin position="3446"/>
        <end position="3471"/>
    </location>
</feature>
<dbReference type="FunFam" id="2.60.40.10:FF:001100">
    <property type="entry name" value="Usherin"/>
    <property type="match status" value="1"/>
</dbReference>
<dbReference type="SUPFAM" id="SSF49899">
    <property type="entry name" value="Concanavalin A-like lectins/glucanases"/>
    <property type="match status" value="3"/>
</dbReference>
<evidence type="ECO:0000256" key="7">
    <source>
        <dbReference type="ARBA" id="ARBA00022729"/>
    </source>
</evidence>
<dbReference type="Pfam" id="PF00041">
    <property type="entry name" value="fn3"/>
    <property type="match status" value="18"/>
</dbReference>
<dbReference type="PANTHER" id="PTHR46957:SF7">
    <property type="entry name" value="USHERIN"/>
    <property type="match status" value="1"/>
</dbReference>
<evidence type="ECO:0000256" key="15">
    <source>
        <dbReference type="ARBA" id="ARBA00023305"/>
    </source>
</evidence>
<dbReference type="FunFam" id="2.60.40.10:FF:001030">
    <property type="entry name" value="Usherin"/>
    <property type="match status" value="1"/>
</dbReference>
<dbReference type="FunFam" id="2.60.120.200:FF:000111">
    <property type="entry name" value="Usherin"/>
    <property type="match status" value="1"/>
</dbReference>
<dbReference type="SMART" id="SM00180">
    <property type="entry name" value="EGF_Lam"/>
    <property type="match status" value="10"/>
</dbReference>
<dbReference type="PRINTS" id="PR00011">
    <property type="entry name" value="EGFLAMININ"/>
</dbReference>
<dbReference type="Gene3D" id="2.60.40.10">
    <property type="entry name" value="Immunoglobulins"/>
    <property type="match status" value="32"/>
</dbReference>
<keyword evidence="20" id="KW-0812">Transmembrane</keyword>
<keyword evidence="8" id="KW-0677">Repeat</keyword>
<feature type="region of interest" description="Disordered" evidence="19">
    <location>
        <begin position="2067"/>
        <end position="2087"/>
    </location>
</feature>
<evidence type="ECO:0000259" key="21">
    <source>
        <dbReference type="PROSITE" id="PS01248"/>
    </source>
</evidence>
<organism evidence="22 23">
    <name type="scientific">Chanos chanos</name>
    <name type="common">Milkfish</name>
    <name type="synonym">Mugil chanos</name>
    <dbReference type="NCBI Taxonomy" id="29144"/>
    <lineage>
        <taxon>Eukaryota</taxon>
        <taxon>Metazoa</taxon>
        <taxon>Chordata</taxon>
        <taxon>Craniata</taxon>
        <taxon>Vertebrata</taxon>
        <taxon>Euteleostomi</taxon>
        <taxon>Actinopterygii</taxon>
        <taxon>Neopterygii</taxon>
        <taxon>Teleostei</taxon>
        <taxon>Ostariophysi</taxon>
        <taxon>Gonorynchiformes</taxon>
        <taxon>Chanidae</taxon>
        <taxon>Chanos</taxon>
    </lineage>
</organism>
<evidence type="ECO:0000256" key="14">
    <source>
        <dbReference type="ARBA" id="ARBA00023292"/>
    </source>
</evidence>
<dbReference type="SMART" id="SM00181">
    <property type="entry name" value="EGF"/>
    <property type="match status" value="8"/>
</dbReference>
<keyword evidence="6" id="KW-0716">Sensory transduction</keyword>
<dbReference type="RefSeq" id="XP_030630773.1">
    <property type="nucleotide sequence ID" value="XM_030774913.1"/>
</dbReference>
<sequence length="5258" mass="570966">MTVITYLRLLHQESSTPPRMLRLLWDRGAAFLLYALACYVSVRPVAPQGHFPRLENIGAHKPVSVAPASATCGVPERSAFCQPSAVPAGLLTCTQQFCVQGCPRRTSSPHPVDLLSDSLGACLTADGRDMPPQANAPSLSFIFRNQSKCFASPPAPDLGPASSFTLTAWLKPEEAAVMTLIEKRAEGSLVFLLTVSEEELQFHYSLQSGETVSLTSSISGRISPGQWTHLALQVHETRVSLFLNGLEEDGTPFDTHSLAGPVADITVDSTVRIGQSSDGSNQFIGRIQDFRFYPKTLTNREVQEVFSGRLPQLHTQPTCRCPPSHPRVHPLLERYCIPNGADDTTNNRVLRLSLDAHPLHYINDNDIGTAWVSAVFLTPQRLSEGVTLTFDLQNGQYQVFYVILQFVSAQPTAVRIQRRSSGSSEWRDWQYLAQDCSLFGMENNGPLELPDSVNCLQFPSNVPSSHGNVTLSMLTPEPNLRPGYNDFYNTPTLQEFVRATQVRVHLQGQYHTVQPGVPFRHRYYALAEVTISGRCECHGHASRCDTSVNPYRCACVPESHTHGDNCERCAPLFNDKPFRPGNQVQAYNCRLCQCHGHASSCHYDVTVDPAPDEHFRGGGGVCDDCKHNTTGRNCERCKSLFYREAESVPWAEDVCKPCDCFAAGTVNSSLECEEIGGQCKCKRHVSGRRCNQCQHGFYKLHSSLAGGCQPCGCNTAGTLRAHITCHQASGQCQCKAHVIGRTCDRCDFGFKFLNHSNPDGCVSCDCDSRGSVNRFCDPLLGQCECKEHVRGLRCDTCAPGFYGLSAGGSCQACDCDAAGTVPGTVCDPLTGQCQCKPNAEGRRCSSCRDGYHSLDRTNSLGCLACQCEPAGTTDGSNICNKTTGQCVCERGVEGPRCERCSPHSYNRTSADGSFECAACGCDPLGTVPGSVCDPDDGQCVCLTRRHGQNCSTCRIGFFLSDRGTSGCEACDCHPVGAVNQACDPDTGQCGCGHPSLAGRRCDQCRPLHYGFNPGMGRCEECGCDAAGSVNVSCHPETGQCVCKAFVTGEKCDTCVQGASHMDPDNYLGCSKAPSQQPPPLGQALGSSAIQLTWSPPDSPNSHLLMYTLHRDFSNIHSVQSHYPFEAMAFTDDGLSPYTVYSYRLVTSNIHGNTSSTPVRIRTLAAVPDTEELQLNLLGRAGPDHARFNWSEPVNTSGPVERYTLVSVDERSGEERLHYTGLRTEATAGGLQPFTRYSFTLQACTNGGCAQSDGVTVVTAQIPPRDQPPPTISTLGPNQLHLQWAPPTRPNGIIIRYEVFMRGPSESLRKLSNHSFERRVFLSSGWLDLTSVLDSANKNALTPPENSTVVMDLEPFSSYSFRVLTFNMAGSTVSEWATGRTAEGVPEYMPPPQVSALSSSSLRVTWTKPRDTDARGEVTQYKVNIHQEQASNPYAPPVTTQVLFSGPPEEQSYTARGLKPYQNYNFSVTLCNRQGCVTSLPSSGRTLPAAPAGLRAPTLLPVNMTAIAVSWPPPEALNGPPPLYHVERTDVSLSDGTDRVVRGTRFTGVGYFRFPSSALPTDSDFTGLELSFRTRAEQGLILCALSPGDQTEYVAVQIREGRPFFLFDPQGSAVAVSPENDGGRRYNDDQWHHVIASRKQAVGTIIVDSQYRGSASATSGSVIIGQNTGLFVGGLPENFTVLRRDTGHARLVRQGFSGCLRDVLVMKADGPEEVWRPLDWDTAVDREEVYESWEGCPLHSQNGAHFLGQGFLKLKADVFSGGEEFEISFDFRTDQLNALLLFGYDTDGDDFLLAELQEGILSWTLRWRGHTSQVSQWIGLSYCDGSWNSLSLLKRGALISTTLNEVSEHERASRGGSLKVSSPLYLGGVPTNLHHPGLQMHSLQHGFGGCVKDVRLRRGPVVSLAAVASSAVRVNLDGCLSAASGVNCRGNDSILVYAGRERITVDLTLQPFTEYLYRVLAIGEGGWTAGPWQRGRSRETVPQSVLAPSRAVSVNGWSVEVGWEEAVGVRGVIEKYIVRAYDRDNPSSSPISATFTHTQHLTGVLSGLAAFSRYGVTVTACTQAGCVESPSRSMSTPQEAPEEVTPPQAVSYPTSLSLHWGPPHRPNGIITEYRLYKDHSIIYQGNGTELNVTGLAVYSPHRLVLTACTIAGCSNSSQVTVFTGQLPPSHMPPPVLTVLDSRSVYVQWAKPLEVNGLLEFYMLYQSVPGQSEPAVVYNSSELFEDHTLRNLVPGTTYLFQIAACSGGGCTLSGPSVAHTDESTPEEVPPPDILPLSPHAFNVSWSPPLKPNGVIISYGVWMNGVLVQNSSSLHYEVGGLSPWSLHGFRVQACTAEGCARGPLVEARTLEAAPLGVVDLEVQTEGPRSVSARWQAPAKPNGNLTYSVLFTETFNYSSVDSVGGEQRELYRGSVAGEWVSVSGLLPYTDYSVTVQACNSQGCVDSAPVTVTLPPAAPDGVMPPRLAAATPTVLQVTWSTPERPNAPGPLRYRLQMRTTADQQIQELVDSESTSFSHTVEGLRPYTEYLFRLIVSHAHGESSSTWTHLFTAEDRPGSIDPPFVSSVRPRSATLSWMPPSEPNGIITHYNIYQDGQLTAEVPGNTTTYTADMLQPFHNYTLQLEACTEAGCTLSDQSHNLQTPPAPPEGVAAPLLFSDTPTSVLLTWEAPARANGRLDTYRLERRVTGTQQVSTVATLSADRPRTYLDTSASLSPWTSYEYRLVATTLNGGSNSSKWARVTTKPSRPAGLLPPQAQVLGPDTVQVTWTPPLIANGEIEHYEIRMPDPVISLTNASVLNYTVTRLMPYTNYSITVLACTAGGGHAGGCTESLPTYVTTLPTIPQGLTPLSVVAVSESFLAVSWQPPTRPNGPHIRYELLRQKTRQPLASSPPEDLNRWRTVYAGTKLFHEDKGLSRFTWYQYKLLVYNDVGYVSGEIFSGVTLAGRPLASSSISALALNHTAIHVNWSTPSLQDLQGEVELYTLWFNSTQQNRSLTFPPGVNSAVISDLRPSTEYHISVSVSNGPHSVPSETVSCITADGEPQGVFPPEVVTLNSSAVRVLWAAPLIANGAITLYSVYVDERLYSTASNTTGSLELTGLLPFTVYDIQVEVCTVYSCVRSNSTQVTTVEDTPSDLAPPHIQVLNSRSVRLDWASPALPNGILLGYDVRRRTLTACAEVQAAQAAHTSRRCVYLECPTEQDICGNSCYQPEHQVCCNGAVHSWRESHQCCGEQYVASGNLSLSVCCGGSFVLPLPHHQCCGGYYVHVPAGEVCCPDPLQHRVSVGLGDRCCGGAPFSSSGGQLCCGGVLHDGYGSQCCGGRLIDSDLVCCRGEDSGTGYTHTPGMACCGDDYANSSTTLCCSAPGLKPKVHPVENVGVGLKCCGVELISQEKECCNGVGYNPVGSVCADRASPGVLIQEHCRPSTVCPVSAVSRAFCGTCDFNPAESICTWVPGESTPTSPPSTQTPTSTPPITTPGAAGPHLCPSYEELVYSGAANRYSFTDTALEPFTSYEYQVGVWNSFGRTFSPPVRVTTREDVPGGVTAPQWSRVGHRDDIIHLEWHPPLKPNGVISQYVVLRDGQERYRGEETSFTDAGGIQPFQEYVYRLRVCNAAGCADGPNVVAVTVQGVPENVPAPEVSALGPRALRLRWTAPGKPNGIVREYRINQSQVGLIHTERSGAMQHTVTGLQPHTSYSFQLSACTAAGCGASQTSTGQTLQDAPTGVWATPRHVLVNCSAVEIHWSEPLHPNGLLSQYRLLRDGTPVFTGDWRNTSYTDTGLQANSRYVYELEASTVGGVGRSGRYVVQTPVSSPGWIPPPQNVSVTGPQSAFVSWSAPGLFDSALPLEYNVLLNAGSEEPSVYPAGGNQSLHLDSLSPFTVYHVRIQACQPDGCGVGPGVFIQTLEAPPKDIDPPTLTAAGATVIEVHWTPPHKSNGLIKTYFIHRRPMGTLEELLVFLWSHGPLEFIDASDSLRPFTKYEYRVTALNSQGSTSSSWANTLTEEAEPQGMDAPMVQATSAYSVLLNWGQPSLPNGVISQYRVVYQKLSSDPTVNSTTVSALTVPGTTLRAHVFGLEPYTGYHVQVEAVNSAGRVSSPWSTVQTLQASPSGLANFSVEKREQGRALLLHWSEPASPNGIIKVYNIYSEDNLEFSGLSRQFLFRRLEPYTVYNLVLEACTYAGCTRTSPQPVTTDEAPPASLPAPFALQVTAHSVELAWVPPAQPNGRLLQYQVMGVGLEEGRARSDEDQSVRAKLLFTQNDTHTSSFSHNISGLQPWSTYRFRVRALNSAGHADSPWLTVHTKQASPKGLAAPAVTHIEGRPYELFISWTPPLETNGVLLTYRIQRDNVGFHFSFDPTVLNYTDRDLAAYTYYSYAVIACTAAGCVTSLPTQIRTLEAPPAKVELPSVMNITSQSFSVSWAIPPIQNGEITRYVLQVNSEEVYRGKRLRAEVTGLQPHTHYHLLLTACTNGGCTASPATNVQTSEAPPIGMSAPVLKVTGSESVEVTWKEPEQANGVITSYELRRDGLLVYVGMDTRYQDFTLLPSVEYSYTVTANNSRGSATSPPAVARTHPSAPSGVAPPRLQPLGPASLMVQWDPPARANGVIISYSLYQRDPAEPNLRRLVFSPQHSAFQSRNHSLTGLKPHHRYELRVEACTLLGCAASDWASVQTLEAPPVGQSATLLELQTDARGLQTVFLLSWSPPSQPNGKLLHYEVYRRQAQSAEGVSAVTLLYRNTSTTHRDTDLLPYTLYEYQVWAVNSAGRTGSPWAQGRTGPAPPEGVGPPKFLRVQATSAVVDISAPAKPNGIISLYRVFAETKDTHLLLSEGTSRQQTLHGLRPFTLYSVGVEACTCLMCCSRGPLSELHTQASSPTQQPPPRPVSITSRSALLEWDQPLYPNGIIESCELQVRGSCPRPWQPVPKACGPGSVETRFMGQARSFNLTGLLPYSSYDLRVLSYNNMGSTGSDWITITTLKEPPQYVKPFVVQSNLTTVFLDWTVSFALNGPLREFVLTESGLRLYSGFHSFIYIPRTSDKTFAFQVTCTTTSGSASSPIIRYNTATGVGPVEPSSGGKTGLYGSGHKFYTELWFILLMAFLGLLLLALLLGLILRRALNKPPFVRERPPLVPLQKRSSLYPPTDSYLRPCSELCSNQNSTALLPSEGGTGFTDTKIGGCTSCVSNHSYQATMSVLRIPSQGQLSHTYSQNSLHRSISQLIDTHDKKSLMDGVWDHEIQGTDSGMFVGDEDFVDTIKTFSSAKKEHTTFTDTHL</sequence>
<proteinExistence type="predicted"/>
<dbReference type="SMART" id="SM00060">
    <property type="entry name" value="FN3"/>
    <property type="match status" value="34"/>
</dbReference>
<dbReference type="FunFam" id="2.60.40.10:FF:001004">
    <property type="entry name" value="Usherin"/>
    <property type="match status" value="1"/>
</dbReference>
<dbReference type="Pfam" id="PF00055">
    <property type="entry name" value="Laminin_N"/>
    <property type="match status" value="1"/>
</dbReference>
<dbReference type="FunFam" id="2.60.40.10:FF:001085">
    <property type="entry name" value="Usherin"/>
    <property type="match status" value="1"/>
</dbReference>
<dbReference type="FunFam" id="2.10.25.10:FF:000275">
    <property type="entry name" value="usherin"/>
    <property type="match status" value="2"/>
</dbReference>
<keyword evidence="9" id="KW-1009">Hearing</keyword>
<dbReference type="InterPro" id="IPR013783">
    <property type="entry name" value="Ig-like_fold"/>
</dbReference>
<dbReference type="SMART" id="SM00136">
    <property type="entry name" value="LamNT"/>
    <property type="match status" value="1"/>
</dbReference>
<evidence type="ECO:0000256" key="9">
    <source>
        <dbReference type="ARBA" id="ARBA00022740"/>
    </source>
</evidence>
<evidence type="ECO:0000256" key="11">
    <source>
        <dbReference type="ARBA" id="ARBA00023157"/>
    </source>
</evidence>
<comment type="subcellular location">
    <subcellularLocation>
        <location evidence="1">Cell projection</location>
        <location evidence="1">Stereocilium membrane</location>
    </subcellularLocation>
    <subcellularLocation>
        <location evidence="2">Photoreceptor inner segment</location>
    </subcellularLocation>
    <subcellularLocation>
        <location evidence="3">Secreted</location>
    </subcellularLocation>
</comment>
<dbReference type="FunFam" id="2.10.25.10:FF:000224">
    <property type="entry name" value="Usherin"/>
    <property type="match status" value="1"/>
</dbReference>
<keyword evidence="5" id="KW-0964">Secreted</keyword>
<dbReference type="FunFam" id="2.60.40.10:FF:002683">
    <property type="entry name" value="Predicted protein"/>
    <property type="match status" value="1"/>
</dbReference>
<keyword evidence="12" id="KW-0325">Glycoprotein</keyword>
<keyword evidence="4" id="KW-1003">Cell membrane</keyword>
<dbReference type="GO" id="GO:0007601">
    <property type="term" value="P:visual perception"/>
    <property type="evidence" value="ECO:0007669"/>
    <property type="project" value="UniProtKB-KW"/>
</dbReference>
<dbReference type="Pfam" id="PF00053">
    <property type="entry name" value="EGF_laminin"/>
    <property type="match status" value="10"/>
</dbReference>
<dbReference type="PROSITE" id="PS01248">
    <property type="entry name" value="EGF_LAM_1"/>
    <property type="match status" value="2"/>
</dbReference>
<dbReference type="FunFam" id="2.60.40.10:FF:001168">
    <property type="entry name" value="Usherin"/>
    <property type="match status" value="1"/>
</dbReference>
<dbReference type="InterPro" id="IPR001791">
    <property type="entry name" value="Laminin_G"/>
</dbReference>
<dbReference type="GO" id="GO:0048513">
    <property type="term" value="P:animal organ development"/>
    <property type="evidence" value="ECO:0007669"/>
    <property type="project" value="UniProtKB-ARBA"/>
</dbReference>
<dbReference type="FunFam" id="2.10.25.10:FF:000313">
    <property type="entry name" value="Usherin"/>
    <property type="match status" value="1"/>
</dbReference>
<dbReference type="SUPFAM" id="SSF57196">
    <property type="entry name" value="EGF/Laminin"/>
    <property type="match status" value="7"/>
</dbReference>
<dbReference type="OrthoDB" id="5984158at2759"/>
<dbReference type="FunFam" id="2.60.40.10:FF:001037">
    <property type="entry name" value="Usherin"/>
    <property type="match status" value="1"/>
</dbReference>
<dbReference type="GO" id="GO:0005576">
    <property type="term" value="C:extracellular region"/>
    <property type="evidence" value="ECO:0007669"/>
    <property type="project" value="UniProtKB-SubCell"/>
</dbReference>
<dbReference type="InterPro" id="IPR006558">
    <property type="entry name" value="LamG-like"/>
</dbReference>
<evidence type="ECO:0000256" key="12">
    <source>
        <dbReference type="ARBA" id="ARBA00023180"/>
    </source>
</evidence>
<dbReference type="InParanoid" id="A0A6J2VG18"/>
<dbReference type="Gene3D" id="2.10.25.10">
    <property type="entry name" value="Laminin"/>
    <property type="match status" value="9"/>
</dbReference>
<dbReference type="GO" id="GO:0007605">
    <property type="term" value="P:sensory perception of sound"/>
    <property type="evidence" value="ECO:0007669"/>
    <property type="project" value="UniProtKB-KW"/>
</dbReference>
<dbReference type="FunFam" id="2.60.40.10:FF:001882">
    <property type="entry name" value="Usherin"/>
    <property type="match status" value="1"/>
</dbReference>
<reference evidence="23" key="1">
    <citation type="submission" date="2025-08" db="UniProtKB">
        <authorList>
            <consortium name="RefSeq"/>
        </authorList>
    </citation>
    <scope>IDENTIFICATION</scope>
</reference>
<accession>A0A6J2VG18</accession>
<evidence type="ECO:0000256" key="1">
    <source>
        <dbReference type="ARBA" id="ARBA00004289"/>
    </source>
</evidence>
<evidence type="ECO:0000256" key="4">
    <source>
        <dbReference type="ARBA" id="ARBA00022475"/>
    </source>
</evidence>
<evidence type="ECO:0000256" key="2">
    <source>
        <dbReference type="ARBA" id="ARBA00004437"/>
    </source>
</evidence>
<evidence type="ECO:0000256" key="19">
    <source>
        <dbReference type="SAM" id="MobiDB-lite"/>
    </source>
</evidence>
<dbReference type="GO" id="GO:0048731">
    <property type="term" value="P:system development"/>
    <property type="evidence" value="ECO:0007669"/>
    <property type="project" value="UniProtKB-ARBA"/>
</dbReference>
<evidence type="ECO:0000256" key="13">
    <source>
        <dbReference type="ARBA" id="ARBA00023273"/>
    </source>
</evidence>
<dbReference type="CTD" id="7399"/>
<dbReference type="FunFam" id="2.60.40.10:FF:001227">
    <property type="entry name" value="Usherin"/>
    <property type="match status" value="1"/>
</dbReference>
<dbReference type="Pfam" id="PF13385">
    <property type="entry name" value="Laminin_G_3"/>
    <property type="match status" value="1"/>
</dbReference>
<dbReference type="InterPro" id="IPR008211">
    <property type="entry name" value="Laminin_N"/>
</dbReference>
<keyword evidence="10 20" id="KW-0472">Membrane</keyword>
<evidence type="ECO:0000256" key="17">
    <source>
        <dbReference type="ARBA" id="ARBA00080960"/>
    </source>
</evidence>
<feature type="transmembrane region" description="Helical" evidence="20">
    <location>
        <begin position="5077"/>
        <end position="5099"/>
    </location>
</feature>
<dbReference type="InterPro" id="IPR002049">
    <property type="entry name" value="LE_dom"/>
</dbReference>
<name>A0A6J2VG18_CHACN</name>
<keyword evidence="20" id="KW-1133">Transmembrane helix</keyword>
<dbReference type="SMART" id="SM00282">
    <property type="entry name" value="LamG"/>
    <property type="match status" value="3"/>
</dbReference>
<keyword evidence="13" id="KW-0966">Cell projection</keyword>
<dbReference type="FunFam" id="2.60.120.200:FF:000126">
    <property type="entry name" value="usherin"/>
    <property type="match status" value="1"/>
</dbReference>
<dbReference type="Proteomes" id="UP000504632">
    <property type="component" value="Chromosome 1"/>
</dbReference>
<dbReference type="FunFam" id="2.60.40.10:FF:001285">
    <property type="entry name" value="Usherin"/>
    <property type="match status" value="1"/>
</dbReference>
<dbReference type="FunFam" id="2.60.40.10:FF:001379">
    <property type="entry name" value="Usherin"/>
    <property type="match status" value="1"/>
</dbReference>
<dbReference type="FunFam" id="2.60.40.10:FF:001716">
    <property type="entry name" value="Usherin"/>
    <property type="match status" value="1"/>
</dbReference>
<evidence type="ECO:0000313" key="23">
    <source>
        <dbReference type="RefSeq" id="XP_030630773.1"/>
    </source>
</evidence>
<protein>
    <recommendedName>
        <fullName evidence="16">Usherin</fullName>
    </recommendedName>
    <alternativeName>
        <fullName evidence="17">Usher syndrome type IIa protein homolog</fullName>
    </alternativeName>
    <alternativeName>
        <fullName evidence="18">Usher syndrome type-2A protein homolog</fullName>
    </alternativeName>
</protein>